<keyword evidence="1" id="KW-0812">Transmembrane</keyword>
<feature type="non-terminal residue" evidence="2">
    <location>
        <position position="1"/>
    </location>
</feature>
<accession>A0A0F8YC71</accession>
<keyword evidence="1" id="KW-0472">Membrane</keyword>
<comment type="caution">
    <text evidence="2">The sequence shown here is derived from an EMBL/GenBank/DDBJ whole genome shotgun (WGS) entry which is preliminary data.</text>
</comment>
<feature type="transmembrane region" description="Helical" evidence="1">
    <location>
        <begin position="21"/>
        <end position="43"/>
    </location>
</feature>
<feature type="transmembrane region" description="Helical" evidence="1">
    <location>
        <begin position="63"/>
        <end position="82"/>
    </location>
</feature>
<dbReference type="EMBL" id="LAZR01057807">
    <property type="protein sequence ID" value="KKK71285.1"/>
    <property type="molecule type" value="Genomic_DNA"/>
</dbReference>
<reference evidence="2" key="1">
    <citation type="journal article" date="2015" name="Nature">
        <title>Complex archaea that bridge the gap between prokaryotes and eukaryotes.</title>
        <authorList>
            <person name="Spang A."/>
            <person name="Saw J.H."/>
            <person name="Jorgensen S.L."/>
            <person name="Zaremba-Niedzwiedzka K."/>
            <person name="Martijn J."/>
            <person name="Lind A.E."/>
            <person name="van Eijk R."/>
            <person name="Schleper C."/>
            <person name="Guy L."/>
            <person name="Ettema T.J."/>
        </authorList>
    </citation>
    <scope>NUCLEOTIDE SEQUENCE</scope>
</reference>
<proteinExistence type="predicted"/>
<keyword evidence="1" id="KW-1133">Transmembrane helix</keyword>
<sequence>NKKLDKFRLNKRLMEFGRLSWDVLIFFSKLTVFSFLIITAFTFWQNTVIELYVEHQIDFSKQVSTMLLIVLMSTVLVFIDILKNMLFKKKE</sequence>
<organism evidence="2">
    <name type="scientific">marine sediment metagenome</name>
    <dbReference type="NCBI Taxonomy" id="412755"/>
    <lineage>
        <taxon>unclassified sequences</taxon>
        <taxon>metagenomes</taxon>
        <taxon>ecological metagenomes</taxon>
    </lineage>
</organism>
<evidence type="ECO:0000256" key="1">
    <source>
        <dbReference type="SAM" id="Phobius"/>
    </source>
</evidence>
<name>A0A0F8YC71_9ZZZZ</name>
<protein>
    <submittedName>
        <fullName evidence="2">Uncharacterized protein</fullName>
    </submittedName>
</protein>
<evidence type="ECO:0000313" key="2">
    <source>
        <dbReference type="EMBL" id="KKK71285.1"/>
    </source>
</evidence>
<dbReference type="AlphaFoldDB" id="A0A0F8YC71"/>
<gene>
    <name evidence="2" type="ORF">LCGC14_2915400</name>
</gene>